<organism evidence="3 4">
    <name type="scientific">Halioglobus maricola</name>
    <dbReference type="NCBI Taxonomy" id="2601894"/>
    <lineage>
        <taxon>Bacteria</taxon>
        <taxon>Pseudomonadati</taxon>
        <taxon>Pseudomonadota</taxon>
        <taxon>Gammaproteobacteria</taxon>
        <taxon>Cellvibrionales</taxon>
        <taxon>Halieaceae</taxon>
        <taxon>Halioglobus</taxon>
    </lineage>
</organism>
<feature type="region of interest" description="Disordered" evidence="1">
    <location>
        <begin position="1"/>
        <end position="27"/>
    </location>
</feature>
<proteinExistence type="predicted"/>
<evidence type="ECO:0000259" key="2">
    <source>
        <dbReference type="Pfam" id="PF01243"/>
    </source>
</evidence>
<dbReference type="Pfam" id="PF01243">
    <property type="entry name" value="PNPOx_N"/>
    <property type="match status" value="1"/>
</dbReference>
<protein>
    <submittedName>
        <fullName evidence="3">Pyridoxamine 5'-phosphate oxidase family protein</fullName>
    </submittedName>
</protein>
<dbReference type="SUPFAM" id="SSF50475">
    <property type="entry name" value="FMN-binding split barrel"/>
    <property type="match status" value="1"/>
</dbReference>
<dbReference type="KEGG" id="halc:EY643_01145"/>
<reference evidence="3 4" key="1">
    <citation type="submission" date="2019-02" db="EMBL/GenBank/DDBJ databases">
        <authorList>
            <person name="Li S.-H."/>
        </authorList>
    </citation>
    <scope>NUCLEOTIDE SEQUENCE [LARGE SCALE GENOMIC DNA]</scope>
    <source>
        <strain evidence="3 4">IMCC14385</strain>
    </source>
</reference>
<keyword evidence="4" id="KW-1185">Reference proteome</keyword>
<dbReference type="InterPro" id="IPR012349">
    <property type="entry name" value="Split_barrel_FMN-bd"/>
</dbReference>
<sequence length="229" mass="25294">MTLNIRRRSRDAYPSTDGRNSTVPEHQITSEEQLRAITGEPVHELVIIKSADCLTPSMKKYIQLSPFVCMATHGADGSADVSPRGDAPGFVHILDDHTLVIPDRPGNKRLDSIINIIEQSSMGLLFMIPGVLETLRVNGKGIVSTDPELLRLFDVNGKLPSLVIVVTVEEALGHCSKAFRRAKLWQADYLPDSDVPTLAELMSGHLQLDDDTTNMLEFAIEDDAQNNMY</sequence>
<dbReference type="Gene3D" id="2.30.110.10">
    <property type="entry name" value="Electron Transport, Fmn-binding Protein, Chain A"/>
    <property type="match status" value="1"/>
</dbReference>
<evidence type="ECO:0000256" key="1">
    <source>
        <dbReference type="SAM" id="MobiDB-lite"/>
    </source>
</evidence>
<accession>A0A5P9NFL1</accession>
<dbReference type="OrthoDB" id="9796486at2"/>
<dbReference type="AlphaFoldDB" id="A0A5P9NFL1"/>
<dbReference type="PANTHER" id="PTHR42815:SF2">
    <property type="entry name" value="FAD-BINDING, PUTATIVE (AFU_ORTHOLOGUE AFUA_6G07600)-RELATED"/>
    <property type="match status" value="1"/>
</dbReference>
<name>A0A5P9NFL1_9GAMM</name>
<dbReference type="EMBL" id="CP036422">
    <property type="protein sequence ID" value="QFU74365.1"/>
    <property type="molecule type" value="Genomic_DNA"/>
</dbReference>
<gene>
    <name evidence="3" type="ORF">EY643_01145</name>
</gene>
<evidence type="ECO:0000313" key="3">
    <source>
        <dbReference type="EMBL" id="QFU74365.1"/>
    </source>
</evidence>
<dbReference type="NCBIfam" id="TIGR04025">
    <property type="entry name" value="PPOX_FMN_DR2398"/>
    <property type="match status" value="1"/>
</dbReference>
<evidence type="ECO:0000313" key="4">
    <source>
        <dbReference type="Proteomes" id="UP000326287"/>
    </source>
</evidence>
<dbReference type="PANTHER" id="PTHR42815">
    <property type="entry name" value="FAD-BINDING, PUTATIVE (AFU_ORTHOLOGUE AFUA_6G07600)-RELATED"/>
    <property type="match status" value="1"/>
</dbReference>
<feature type="domain" description="Pyridoxamine 5'-phosphate oxidase N-terminal" evidence="2">
    <location>
        <begin position="54"/>
        <end position="175"/>
    </location>
</feature>
<dbReference type="InterPro" id="IPR011576">
    <property type="entry name" value="Pyridox_Oxase_N"/>
</dbReference>
<dbReference type="InterPro" id="IPR024029">
    <property type="entry name" value="Pyridox_Oxase_FMN-dep"/>
</dbReference>
<dbReference type="Proteomes" id="UP000326287">
    <property type="component" value="Chromosome"/>
</dbReference>